<dbReference type="PROSITE" id="PS00974">
    <property type="entry name" value="MANNITOL_DHGENASE"/>
    <property type="match status" value="1"/>
</dbReference>
<dbReference type="GO" id="GO:0016616">
    <property type="term" value="F:oxidoreductase activity, acting on the CH-OH group of donors, NAD or NADP as acceptor"/>
    <property type="evidence" value="ECO:0007669"/>
    <property type="project" value="TreeGrafter"/>
</dbReference>
<dbReference type="InterPro" id="IPR023027">
    <property type="entry name" value="Mannitol_DH_CS"/>
</dbReference>
<dbReference type="InterPro" id="IPR013328">
    <property type="entry name" value="6PGD_dom2"/>
</dbReference>
<comment type="caution">
    <text evidence="4">The sequence shown here is derived from an EMBL/GenBank/DDBJ whole genome shotgun (WGS) entry which is preliminary data.</text>
</comment>
<dbReference type="SUPFAM" id="SSF51735">
    <property type="entry name" value="NAD(P)-binding Rossmann-fold domains"/>
    <property type="match status" value="1"/>
</dbReference>
<proteinExistence type="predicted"/>
<keyword evidence="5" id="KW-1185">Reference proteome</keyword>
<keyword evidence="1" id="KW-0560">Oxidoreductase</keyword>
<accession>A0AB34ISW3</accession>
<dbReference type="Gene3D" id="3.20.20.140">
    <property type="entry name" value="Metal-dependent hydrolases"/>
    <property type="match status" value="1"/>
</dbReference>
<dbReference type="InterPro" id="IPR036291">
    <property type="entry name" value="NAD(P)-bd_dom_sf"/>
</dbReference>
<evidence type="ECO:0000256" key="1">
    <source>
        <dbReference type="ARBA" id="ARBA00023002"/>
    </source>
</evidence>
<evidence type="ECO:0000313" key="4">
    <source>
        <dbReference type="EMBL" id="KAL1507052.1"/>
    </source>
</evidence>
<dbReference type="SUPFAM" id="SSF51556">
    <property type="entry name" value="Metallo-dependent hydrolases"/>
    <property type="match status" value="1"/>
</dbReference>
<dbReference type="PANTHER" id="PTHR43362">
    <property type="entry name" value="MANNITOL DEHYDROGENASE DSF1-RELATED"/>
    <property type="match status" value="1"/>
</dbReference>
<dbReference type="GO" id="GO:0019594">
    <property type="term" value="P:mannitol metabolic process"/>
    <property type="evidence" value="ECO:0007669"/>
    <property type="project" value="InterPro"/>
</dbReference>
<evidence type="ECO:0000313" key="5">
    <source>
        <dbReference type="Proteomes" id="UP001515480"/>
    </source>
</evidence>
<protein>
    <recommendedName>
        <fullName evidence="3">Mannitol dehydrogenase N-terminal domain-containing protein</fullName>
    </recommendedName>
</protein>
<dbReference type="InterPro" id="IPR013131">
    <property type="entry name" value="Mannitol_DH_N"/>
</dbReference>
<reference evidence="4 5" key="1">
    <citation type="journal article" date="2024" name="Science">
        <title>Giant polyketide synthase enzymes in the biosynthesis of giant marine polyether toxins.</title>
        <authorList>
            <person name="Fallon T.R."/>
            <person name="Shende V.V."/>
            <person name="Wierzbicki I.H."/>
            <person name="Pendleton A.L."/>
            <person name="Watervoot N.F."/>
            <person name="Auber R.P."/>
            <person name="Gonzalez D.J."/>
            <person name="Wisecaver J.H."/>
            <person name="Moore B.S."/>
        </authorList>
    </citation>
    <scope>NUCLEOTIDE SEQUENCE [LARGE SCALE GENOMIC DNA]</scope>
    <source>
        <strain evidence="4 5">12B1</strain>
    </source>
</reference>
<dbReference type="EMBL" id="JBGBPQ010000018">
    <property type="protein sequence ID" value="KAL1507052.1"/>
    <property type="molecule type" value="Genomic_DNA"/>
</dbReference>
<evidence type="ECO:0000259" key="3">
    <source>
        <dbReference type="Pfam" id="PF01232"/>
    </source>
</evidence>
<evidence type="ECO:0000256" key="2">
    <source>
        <dbReference type="ARBA" id="ARBA00023027"/>
    </source>
</evidence>
<dbReference type="InterPro" id="IPR008927">
    <property type="entry name" value="6-PGluconate_DH-like_C_sf"/>
</dbReference>
<keyword evidence="2" id="KW-0520">NAD</keyword>
<dbReference type="Gene3D" id="1.10.1040.10">
    <property type="entry name" value="N-(1-d-carboxylethyl)-l-norvaline Dehydrogenase, domain 2"/>
    <property type="match status" value="1"/>
</dbReference>
<dbReference type="SUPFAM" id="SSF48179">
    <property type="entry name" value="6-phosphogluconate dehydrogenase C-terminal domain-like"/>
    <property type="match status" value="1"/>
</dbReference>
<dbReference type="AlphaFoldDB" id="A0AB34ISW3"/>
<dbReference type="PANTHER" id="PTHR43362:SF1">
    <property type="entry name" value="MANNITOL DEHYDROGENASE 2-RELATED"/>
    <property type="match status" value="1"/>
</dbReference>
<name>A0AB34ISW3_PRYPA</name>
<dbReference type="Pfam" id="PF01232">
    <property type="entry name" value="Mannitol_dh"/>
    <property type="match status" value="1"/>
</dbReference>
<sequence length="962" mass="106387">MEQLAPFDEAAFLSASAVCLGTGRFLRAVLAPILSELGCEIVFVQGRGSSFEKYMQARKESTPPGERPTYEVDTVLSDGAVLTTYHKVAACGSLSTREGCEAFFRLPEKLRQLRYIGVGITEAGIVHNGSAILALAEFLHGCFRAGRGEEAPLSVLNTDNLPFNGDALRNHVFSCDFSQQCEEKEAFAKWLESHVVFHNTMVDRITSHRDGSTEVPRSEPLPHKAFVIEDLRAVLPAQLRSVPGVLVRTQANTLSHDIQLKLRIANGLHTAMVYVMALSQQLTTDQCTLPGSPILPYLEHLFECDIVHLTTELGLPRPAVTPTFSEWMARLQHPHFGLDCFFVSQNATTKLGIRLIPSVGATLKAGETPSVFMAFSIAAALRFLTPRGEQHRLAEQPPVFSGRLDPKEEGQAEACLLSSVDRWEYVPGLSVNLTEQTYDFKDGDGLVPFLLRSLGEHPSAAAVSSITTEVLSRVSGFDPRSDAAHARLAAQVAQLLHRMLTTDTCLAVLRSLRPCQPLYLERRQLEEAVSQEVHACEAVDVHTHLFAACYGNQLMQYGIDAMLSLAEDSALACSSDIVTQYLAVAEESFADFVRLPRQAQAERVWDALFVQRSPLSEACKGVITTLNALGLEEYLAQRDLEGIRSWYASQDGDKFNEKVMRLAKLKSVICSHSPFFAAAQLEACLNPPPRPPRYLAALEVDSLLEHDWAKVLSTLHAAEEPRSLRGVRSLLSRCVAMLQPEYLSVSTPYDFEYPPKMAASAGERSEDTVLDADISTPPPTAAEVFDHVLLPLCRSARVPLLLRMGTRRQVNPMLGINGDSLGRAGLGALVTLCSTHPDVKFIVTVLSHNDQQEAAILASKFRNLHLWGCWWFSNTPASRAQSSSMRLEILGTQFTYHASSARVHDHLIYKWRHSRADLARILTARYSELMEQGWRVSRGDVRRDVARLLGGSFEEFCKKQLS</sequence>
<gene>
    <name evidence="4" type="ORF">AB1Y20_007914</name>
</gene>
<dbReference type="InterPro" id="IPR032466">
    <property type="entry name" value="Metal_Hydrolase"/>
</dbReference>
<dbReference type="Proteomes" id="UP001515480">
    <property type="component" value="Unassembled WGS sequence"/>
</dbReference>
<dbReference type="InterPro" id="IPR050988">
    <property type="entry name" value="Mannitol_DH/Oxidoreductase"/>
</dbReference>
<feature type="domain" description="Mannitol dehydrogenase N-terminal" evidence="3">
    <location>
        <begin position="17"/>
        <end position="209"/>
    </location>
</feature>
<organism evidence="4 5">
    <name type="scientific">Prymnesium parvum</name>
    <name type="common">Toxic golden alga</name>
    <dbReference type="NCBI Taxonomy" id="97485"/>
    <lineage>
        <taxon>Eukaryota</taxon>
        <taxon>Haptista</taxon>
        <taxon>Haptophyta</taxon>
        <taxon>Prymnesiophyceae</taxon>
        <taxon>Prymnesiales</taxon>
        <taxon>Prymnesiaceae</taxon>
        <taxon>Prymnesium</taxon>
    </lineage>
</organism>
<dbReference type="Gene3D" id="1.10.2020.10">
    <property type="entry name" value="uronate isomerase, domain 2, chain A"/>
    <property type="match status" value="1"/>
</dbReference>
<dbReference type="Gene3D" id="3.40.50.720">
    <property type="entry name" value="NAD(P)-binding Rossmann-like Domain"/>
    <property type="match status" value="1"/>
</dbReference>